<evidence type="ECO:0000256" key="19">
    <source>
        <dbReference type="SAM" id="MobiDB-lite"/>
    </source>
</evidence>
<evidence type="ECO:0000256" key="11">
    <source>
        <dbReference type="ARBA" id="ARBA00022833"/>
    </source>
</evidence>
<gene>
    <name evidence="21" type="ORF">CDL12_04087</name>
</gene>
<dbReference type="InterPro" id="IPR018525">
    <property type="entry name" value="MCM_CS"/>
</dbReference>
<dbReference type="InterPro" id="IPR033762">
    <property type="entry name" value="MCM_OB"/>
</dbReference>
<keyword evidence="11" id="KW-0862">Zinc</keyword>
<dbReference type="InterPro" id="IPR031327">
    <property type="entry name" value="MCM"/>
</dbReference>
<dbReference type="Pfam" id="PF14551">
    <property type="entry name" value="MCM_N"/>
    <property type="match status" value="1"/>
</dbReference>
<dbReference type="Gene3D" id="2.40.50.140">
    <property type="entry name" value="Nucleic acid-binding proteins"/>
    <property type="match status" value="1"/>
</dbReference>
<reference evidence="22" key="1">
    <citation type="journal article" date="2018" name="Gigascience">
        <title>Genome assembly of the Pink Ipe (Handroanthus impetiginosus, Bignoniaceae), a highly valued, ecologically keystone Neotropical timber forest tree.</title>
        <authorList>
            <person name="Silva-Junior O.B."/>
            <person name="Grattapaglia D."/>
            <person name="Novaes E."/>
            <person name="Collevatti R.G."/>
        </authorList>
    </citation>
    <scope>NUCLEOTIDE SEQUENCE [LARGE SCALE GENOMIC DNA]</scope>
    <source>
        <strain evidence="22">cv. UFG-1</strain>
    </source>
</reference>
<keyword evidence="7" id="KW-0547">Nucleotide-binding</keyword>
<dbReference type="GO" id="GO:0005524">
    <property type="term" value="F:ATP binding"/>
    <property type="evidence" value="ECO:0007669"/>
    <property type="project" value="UniProtKB-KW"/>
</dbReference>
<dbReference type="PANTHER" id="PTHR11630">
    <property type="entry name" value="DNA REPLICATION LICENSING FACTOR MCM FAMILY MEMBER"/>
    <property type="match status" value="1"/>
</dbReference>
<evidence type="ECO:0000256" key="7">
    <source>
        <dbReference type="ARBA" id="ARBA00022741"/>
    </source>
</evidence>
<evidence type="ECO:0000256" key="9">
    <source>
        <dbReference type="ARBA" id="ARBA00022801"/>
    </source>
</evidence>
<dbReference type="GO" id="GO:1902975">
    <property type="term" value="P:mitotic DNA replication initiation"/>
    <property type="evidence" value="ECO:0007669"/>
    <property type="project" value="TreeGrafter"/>
</dbReference>
<keyword evidence="5" id="KW-0235">DNA replication</keyword>
<keyword evidence="10" id="KW-0347">Helicase</keyword>
<dbReference type="GO" id="GO:0003697">
    <property type="term" value="F:single-stranded DNA binding"/>
    <property type="evidence" value="ECO:0007669"/>
    <property type="project" value="TreeGrafter"/>
</dbReference>
<evidence type="ECO:0000256" key="13">
    <source>
        <dbReference type="ARBA" id="ARBA00023125"/>
    </source>
</evidence>
<dbReference type="Gene3D" id="2.20.28.10">
    <property type="match status" value="1"/>
</dbReference>
<dbReference type="Pfam" id="PF23669">
    <property type="entry name" value="WHD_MCM2"/>
    <property type="match status" value="1"/>
</dbReference>
<feature type="domain" description="MCM C-terminal AAA(+) ATPase" evidence="20">
    <location>
        <begin position="512"/>
        <end position="718"/>
    </location>
</feature>
<evidence type="ECO:0000313" key="22">
    <source>
        <dbReference type="Proteomes" id="UP000231279"/>
    </source>
</evidence>
<dbReference type="InterPro" id="IPR027925">
    <property type="entry name" value="MCM_N"/>
</dbReference>
<evidence type="ECO:0000313" key="21">
    <source>
        <dbReference type="EMBL" id="PIN23190.1"/>
    </source>
</evidence>
<dbReference type="GO" id="GO:0000727">
    <property type="term" value="P:double-strand break repair via break-induced replication"/>
    <property type="evidence" value="ECO:0007669"/>
    <property type="project" value="TreeGrafter"/>
</dbReference>
<feature type="compositionally biased region" description="Basic and acidic residues" evidence="19">
    <location>
        <begin position="86"/>
        <end position="102"/>
    </location>
</feature>
<sequence length="949" mass="107532">MAGDDNSSRSGGDAAAGNGNPPSAPDSPTSAGFNSDQLPFNTSQNYTDDEDEASVDPEIIRDEPEEDNINDEEDEGEDLFNDNFMEDYRGLAEQDQYERVGLDDSMEDERDLDQIMADRRAAEMELDAREARVSQRKLPQLLHDQDTDDDNHRPSKRTRADFRTPTTPETDRMPSSPGRSRGSSRDDVPMTDQTDDDPYDDEENDEGDFEMYRVQGTLREWVTRDEVRRFIAKKFKDFLLTYVNPKSEHGDFEYLRQINEMVSVNKCSLEIDYKQFIYIHPNIAIWLADAPQSVLEVMEEVANKIVFDLHPNYRKIHQKIYVRITNLPVYDQIRNIRQIHLNTMIRIGGVVTRRTGVFPQLQQVKYDCNKCGAILGPFFQNSYSEVKVGSCPECQSKGPFTVNIEQTIYRNYQKLTLQESPGIVPAGRLPRYKEVILLNDLIDCARPGEEIEVTGIYTNNFDLSLNTKNGFPVFATVIEANYVTKKHDLFSAYKLTQQDKEEIEKLAKDPRIGERIIKSIAPSIYGHEDIKTAIALAMFGGQEKNVEGKHRLRGDINVLLLGDPGTAKSQFLKYVEKTGQRAVYTTGKGASAVGLTAAVHKDPVTREWTLEGGALVLADRGICLIDEFDKMNDQDRVSIHEAMEQQSISISKAGIVTSLQARCSVIAAANPIGGRYDSSKTFTQNVELTDPIISRFDILCVVKDVVDPVTDEMLAQFVVDSHFNSQSKGPYLEDRSVANSQDDVQASTRQTDPEIIPQELLKKYLTYAKLNVFPRLHDADLDKLTQVYAELRRESSHGQGVPIAVRHIESMIRMSEAHARMHLRQHVIQEDVDMAIRVLLDSFISTQKFGVQKALQKSFKRYMIFKKDFNAIVLHLLRVLVKDALHFEEIASGSSTNLSYIDVKIEDLQNKALDYGISDLKAFFNSTEFSNANFELDEARGIIRHRLGH</sequence>
<keyword evidence="12" id="KW-0067">ATP-binding</keyword>
<feature type="compositionally biased region" description="Low complexity" evidence="19">
    <location>
        <begin position="1"/>
        <end position="21"/>
    </location>
</feature>
<dbReference type="InterPro" id="IPR008045">
    <property type="entry name" value="MCM2"/>
</dbReference>
<dbReference type="InterPro" id="IPR001208">
    <property type="entry name" value="MCM_dom"/>
</dbReference>
<evidence type="ECO:0000256" key="6">
    <source>
        <dbReference type="ARBA" id="ARBA00022723"/>
    </source>
</evidence>
<name>A0A2G9I0R4_9LAMI</name>
<evidence type="ECO:0000256" key="10">
    <source>
        <dbReference type="ARBA" id="ARBA00022806"/>
    </source>
</evidence>
<feature type="compositionally biased region" description="Polar residues" evidence="19">
    <location>
        <begin position="27"/>
        <end position="46"/>
    </location>
</feature>
<comment type="subcellular location">
    <subcellularLocation>
        <location evidence="1">Nucleus</location>
    </subcellularLocation>
</comment>
<dbReference type="Pfam" id="PF00493">
    <property type="entry name" value="MCM"/>
    <property type="match status" value="1"/>
</dbReference>
<dbReference type="GO" id="GO:0000347">
    <property type="term" value="C:THO complex"/>
    <property type="evidence" value="ECO:0007669"/>
    <property type="project" value="UniProtKB-ARBA"/>
</dbReference>
<keyword evidence="22" id="KW-1185">Reference proteome</keyword>
<keyword evidence="15" id="KW-0131">Cell cycle</keyword>
<dbReference type="EMBL" id="NKXS01000603">
    <property type="protein sequence ID" value="PIN23190.1"/>
    <property type="molecule type" value="Genomic_DNA"/>
</dbReference>
<dbReference type="PROSITE" id="PS50051">
    <property type="entry name" value="MCM_2"/>
    <property type="match status" value="1"/>
</dbReference>
<dbReference type="PROSITE" id="PS00847">
    <property type="entry name" value="MCM_1"/>
    <property type="match status" value="1"/>
</dbReference>
<dbReference type="FunFam" id="2.20.28.10:FF:000002">
    <property type="entry name" value="DNA helicase"/>
    <property type="match status" value="1"/>
</dbReference>
<comment type="similarity">
    <text evidence="2">Belongs to the MCM family.</text>
</comment>
<evidence type="ECO:0000256" key="5">
    <source>
        <dbReference type="ARBA" id="ARBA00022705"/>
    </source>
</evidence>
<feature type="compositionally biased region" description="Acidic residues" evidence="19">
    <location>
        <begin position="63"/>
        <end position="80"/>
    </location>
</feature>
<dbReference type="SUPFAM" id="SSF50249">
    <property type="entry name" value="Nucleic acid-binding proteins"/>
    <property type="match status" value="1"/>
</dbReference>
<dbReference type="InterPro" id="IPR059098">
    <property type="entry name" value="WHD_MCM2"/>
</dbReference>
<keyword evidence="9 21" id="KW-0378">Hydrolase</keyword>
<feature type="region of interest" description="Disordered" evidence="19">
    <location>
        <begin position="1"/>
        <end position="210"/>
    </location>
</feature>
<feature type="compositionally biased region" description="Basic and acidic residues" evidence="19">
    <location>
        <begin position="150"/>
        <end position="162"/>
    </location>
</feature>
<dbReference type="CDD" id="cd17753">
    <property type="entry name" value="MCM2"/>
    <property type="match status" value="1"/>
</dbReference>
<dbReference type="FunFam" id="3.30.1640.10:FF:000008">
    <property type="entry name" value="DNA helicase"/>
    <property type="match status" value="1"/>
</dbReference>
<dbReference type="GO" id="GO:0016887">
    <property type="term" value="F:ATP hydrolysis activity"/>
    <property type="evidence" value="ECO:0007669"/>
    <property type="project" value="RHEA"/>
</dbReference>
<feature type="compositionally biased region" description="Acidic residues" evidence="19">
    <location>
        <begin position="193"/>
        <end position="209"/>
    </location>
</feature>
<dbReference type="Gene3D" id="3.30.1640.10">
    <property type="entry name" value="mini-chromosome maintenance (MCM) complex, chain A, domain 1"/>
    <property type="match status" value="1"/>
</dbReference>
<accession>A0A2G9I0R4</accession>
<dbReference type="AlphaFoldDB" id="A0A2G9I0R4"/>
<dbReference type="SUPFAM" id="SSF52540">
    <property type="entry name" value="P-loop containing nucleoside triphosphate hydrolases"/>
    <property type="match status" value="1"/>
</dbReference>
<dbReference type="Gene3D" id="3.40.50.300">
    <property type="entry name" value="P-loop containing nucleotide triphosphate hydrolases"/>
    <property type="match status" value="1"/>
</dbReference>
<dbReference type="InterPro" id="IPR041562">
    <property type="entry name" value="MCM_lid"/>
</dbReference>
<keyword evidence="13" id="KW-0238">DNA-binding</keyword>
<dbReference type="GO" id="GO:0008270">
    <property type="term" value="F:zinc ion binding"/>
    <property type="evidence" value="ECO:0007669"/>
    <property type="project" value="UniProtKB-KW"/>
</dbReference>
<dbReference type="Pfam" id="PF12619">
    <property type="entry name" value="MCM2_N"/>
    <property type="match status" value="1"/>
</dbReference>
<dbReference type="GO" id="GO:0042555">
    <property type="term" value="C:MCM complex"/>
    <property type="evidence" value="ECO:0007669"/>
    <property type="project" value="InterPro"/>
</dbReference>
<dbReference type="OrthoDB" id="844at2759"/>
<evidence type="ECO:0000256" key="3">
    <source>
        <dbReference type="ARBA" id="ARBA00012551"/>
    </source>
</evidence>
<evidence type="ECO:0000256" key="18">
    <source>
        <dbReference type="ARBA" id="ARBA00078186"/>
    </source>
</evidence>
<dbReference type="PRINTS" id="PR01657">
    <property type="entry name" value="MCMFAMILY"/>
</dbReference>
<dbReference type="EC" id="3.6.4.12" evidence="3"/>
<evidence type="ECO:0000256" key="1">
    <source>
        <dbReference type="ARBA" id="ARBA00004123"/>
    </source>
</evidence>
<evidence type="ECO:0000259" key="20">
    <source>
        <dbReference type="PROSITE" id="PS50051"/>
    </source>
</evidence>
<evidence type="ECO:0000256" key="8">
    <source>
        <dbReference type="ARBA" id="ARBA00022771"/>
    </source>
</evidence>
<dbReference type="InterPro" id="IPR027417">
    <property type="entry name" value="P-loop_NTPase"/>
</dbReference>
<feature type="compositionally biased region" description="Basic and acidic residues" evidence="19">
    <location>
        <begin position="112"/>
        <end position="133"/>
    </location>
</feature>
<evidence type="ECO:0000256" key="14">
    <source>
        <dbReference type="ARBA" id="ARBA00023242"/>
    </source>
</evidence>
<dbReference type="GO" id="GO:0017116">
    <property type="term" value="F:single-stranded DNA helicase activity"/>
    <property type="evidence" value="ECO:0007669"/>
    <property type="project" value="TreeGrafter"/>
</dbReference>
<dbReference type="STRING" id="429701.A0A2G9I0R4"/>
<evidence type="ECO:0000256" key="4">
    <source>
        <dbReference type="ARBA" id="ARBA00018925"/>
    </source>
</evidence>
<keyword evidence="6" id="KW-0479">Metal-binding</keyword>
<dbReference type="FunFam" id="3.40.50.300:FF:000138">
    <property type="entry name" value="DNA helicase"/>
    <property type="match status" value="1"/>
</dbReference>
<evidence type="ECO:0000256" key="17">
    <source>
        <dbReference type="ARBA" id="ARBA00074927"/>
    </source>
</evidence>
<comment type="catalytic activity">
    <reaction evidence="16">
        <text>ATP + H2O = ADP + phosphate + H(+)</text>
        <dbReference type="Rhea" id="RHEA:13065"/>
        <dbReference type="ChEBI" id="CHEBI:15377"/>
        <dbReference type="ChEBI" id="CHEBI:15378"/>
        <dbReference type="ChEBI" id="CHEBI:30616"/>
        <dbReference type="ChEBI" id="CHEBI:43474"/>
        <dbReference type="ChEBI" id="CHEBI:456216"/>
        <dbReference type="EC" id="3.6.4.12"/>
    </reaction>
</comment>
<comment type="caution">
    <text evidence="21">The sequence shown here is derived from an EMBL/GenBank/DDBJ whole genome shotgun (WGS) entry which is preliminary data.</text>
</comment>
<evidence type="ECO:0000256" key="15">
    <source>
        <dbReference type="ARBA" id="ARBA00023306"/>
    </source>
</evidence>
<evidence type="ECO:0000256" key="2">
    <source>
        <dbReference type="ARBA" id="ARBA00008010"/>
    </source>
</evidence>
<dbReference type="Pfam" id="PF17855">
    <property type="entry name" value="MCM_lid"/>
    <property type="match status" value="1"/>
</dbReference>
<keyword evidence="14" id="KW-0539">Nucleus</keyword>
<protein>
    <recommendedName>
        <fullName evidence="4">DNA replication licensing factor MCM2</fullName>
        <ecNumber evidence="3">3.6.4.12</ecNumber>
    </recommendedName>
    <alternativeName>
        <fullName evidence="17">DNA replication licensing factor mcm2</fullName>
    </alternativeName>
    <alternativeName>
        <fullName evidence="18">Minichromosome maintenance protein 2</fullName>
    </alternativeName>
</protein>
<proteinExistence type="inferred from homology"/>
<dbReference type="InterPro" id="IPR012340">
    <property type="entry name" value="NA-bd_OB-fold"/>
</dbReference>
<dbReference type="GO" id="GO:0043138">
    <property type="term" value="F:3'-5' DNA helicase activity"/>
    <property type="evidence" value="ECO:0007669"/>
    <property type="project" value="TreeGrafter"/>
</dbReference>
<dbReference type="Proteomes" id="UP000231279">
    <property type="component" value="Unassembled WGS sequence"/>
</dbReference>
<organism evidence="21 22">
    <name type="scientific">Handroanthus impetiginosus</name>
    <dbReference type="NCBI Taxonomy" id="429701"/>
    <lineage>
        <taxon>Eukaryota</taxon>
        <taxon>Viridiplantae</taxon>
        <taxon>Streptophyta</taxon>
        <taxon>Embryophyta</taxon>
        <taxon>Tracheophyta</taxon>
        <taxon>Spermatophyta</taxon>
        <taxon>Magnoliopsida</taxon>
        <taxon>eudicotyledons</taxon>
        <taxon>Gunneridae</taxon>
        <taxon>Pentapetalae</taxon>
        <taxon>asterids</taxon>
        <taxon>lamiids</taxon>
        <taxon>Lamiales</taxon>
        <taxon>Bignoniaceae</taxon>
        <taxon>Crescentiina</taxon>
        <taxon>Tabebuia alliance</taxon>
        <taxon>Handroanthus</taxon>
    </lineage>
</organism>
<dbReference type="Pfam" id="PF17207">
    <property type="entry name" value="MCM_OB"/>
    <property type="match status" value="1"/>
</dbReference>
<dbReference type="PANTHER" id="PTHR11630:SF44">
    <property type="entry name" value="DNA REPLICATION LICENSING FACTOR MCM2"/>
    <property type="match status" value="1"/>
</dbReference>
<evidence type="ECO:0000256" key="16">
    <source>
        <dbReference type="ARBA" id="ARBA00047995"/>
    </source>
</evidence>
<keyword evidence="8" id="KW-0863">Zinc-finger</keyword>
<evidence type="ECO:0000256" key="12">
    <source>
        <dbReference type="ARBA" id="ARBA00022840"/>
    </source>
</evidence>
<dbReference type="SMART" id="SM00350">
    <property type="entry name" value="MCM"/>
    <property type="match status" value="1"/>
</dbReference>
<dbReference type="PRINTS" id="PR01658">
    <property type="entry name" value="MCMPROTEIN2"/>
</dbReference>